<proteinExistence type="predicted"/>
<comment type="caution">
    <text evidence="2">The sequence shown here is derived from an EMBL/GenBank/DDBJ whole genome shotgun (WGS) entry which is preliminary data.</text>
</comment>
<evidence type="ECO:0000313" key="2">
    <source>
        <dbReference type="EMBL" id="EHP50957.1"/>
    </source>
</evidence>
<dbReference type="eggNOG" id="COG3637">
    <property type="taxonomic scope" value="Bacteria"/>
</dbReference>
<accession>H1DDE8</accession>
<reference evidence="2 3" key="1">
    <citation type="submission" date="2012-01" db="EMBL/GenBank/DDBJ databases">
        <title>The Genome Sequence of Odoribacter laneus YIT 12061.</title>
        <authorList>
            <consortium name="The Broad Institute Genome Sequencing Platform"/>
            <person name="Earl A."/>
            <person name="Ward D."/>
            <person name="Feldgarden M."/>
            <person name="Gevers D."/>
            <person name="Morotomi M."/>
            <person name="Young S.K."/>
            <person name="Zeng Q."/>
            <person name="Gargeya S."/>
            <person name="Fitzgerald M."/>
            <person name="Haas B."/>
            <person name="Abouelleil A."/>
            <person name="Alvarado L."/>
            <person name="Arachchi H.M."/>
            <person name="Berlin A."/>
            <person name="Chapman S.B."/>
            <person name="Gearin G."/>
            <person name="Goldberg J."/>
            <person name="Griggs A."/>
            <person name="Gujja S."/>
            <person name="Hansen M."/>
            <person name="Heiman D."/>
            <person name="Howarth C."/>
            <person name="Larimer J."/>
            <person name="Lui A."/>
            <person name="MacDonald P.J.P."/>
            <person name="McCowen C."/>
            <person name="Montmayeur A."/>
            <person name="Murphy C."/>
            <person name="Neiman D."/>
            <person name="Pearson M."/>
            <person name="Priest M."/>
            <person name="Roberts A."/>
            <person name="Saif S."/>
            <person name="Shea T."/>
            <person name="Sisk P."/>
            <person name="Stolte C."/>
            <person name="Sykes S."/>
            <person name="Wortman J."/>
            <person name="Nusbaum C."/>
            <person name="Birren B."/>
        </authorList>
    </citation>
    <scope>NUCLEOTIDE SEQUENCE [LARGE SCALE GENOMIC DNA]</scope>
    <source>
        <strain evidence="2 3">YIT 12061</strain>
    </source>
</reference>
<dbReference type="AlphaFoldDB" id="H1DDE8"/>
<feature type="domain" description="Outer membrane protein beta-barrel" evidence="1">
    <location>
        <begin position="20"/>
        <end position="179"/>
    </location>
</feature>
<dbReference type="EMBL" id="ADMC01000002">
    <property type="protein sequence ID" value="EHP50957.1"/>
    <property type="molecule type" value="Genomic_DNA"/>
</dbReference>
<dbReference type="STRING" id="742817.HMPREF9449_00284"/>
<dbReference type="HOGENOM" id="CLU_082049_1_3_10"/>
<evidence type="ECO:0000313" key="3">
    <source>
        <dbReference type="Proteomes" id="UP000004892"/>
    </source>
</evidence>
<dbReference type="Proteomes" id="UP000004892">
    <property type="component" value="Unassembled WGS sequence"/>
</dbReference>
<gene>
    <name evidence="2" type="ORF">HMPREF9449_00284</name>
</gene>
<organism evidence="2 3">
    <name type="scientific">Odoribacter laneus YIT 12061</name>
    <dbReference type="NCBI Taxonomy" id="742817"/>
    <lineage>
        <taxon>Bacteria</taxon>
        <taxon>Pseudomonadati</taxon>
        <taxon>Bacteroidota</taxon>
        <taxon>Bacteroidia</taxon>
        <taxon>Bacteroidales</taxon>
        <taxon>Odoribacteraceae</taxon>
        <taxon>Odoribacter</taxon>
    </lineage>
</organism>
<dbReference type="GeneID" id="98067945"/>
<dbReference type="InterPro" id="IPR025665">
    <property type="entry name" value="Beta-barrel_OMP_2"/>
</dbReference>
<sequence>MKRFLLCLLIVGGIFFELKAQEEMYWGLRGGLNLSNIHEKTDVDVTADWENRTGFRLGMVIGAPLKGKLYIEPGIYFTTLGMKYKDDKDEIKLNINYLQIPILLTFRPHIGENTRLHLSAGPYVACGVGGKMKFNKVKVDIFGDDELVKRFDGGISFSGGFSIKRFYIGMGYDLGLVNIESKSSDSAAVVVGASSETYNRNFWVGIGINLQ</sequence>
<dbReference type="Pfam" id="PF13568">
    <property type="entry name" value="OMP_b-brl_2"/>
    <property type="match status" value="1"/>
</dbReference>
<protein>
    <recommendedName>
        <fullName evidence="1">Outer membrane protein beta-barrel domain-containing protein</fullName>
    </recommendedName>
</protein>
<keyword evidence="3" id="KW-1185">Reference proteome</keyword>
<evidence type="ECO:0000259" key="1">
    <source>
        <dbReference type="Pfam" id="PF13568"/>
    </source>
</evidence>
<name>H1DDE8_9BACT</name>
<dbReference type="PATRIC" id="fig|742817.3.peg.295"/>
<dbReference type="RefSeq" id="WP_009135438.1">
    <property type="nucleotide sequence ID" value="NZ_JH594596.1"/>
</dbReference>